<name>A0A8X7UPN8_BRACI</name>
<protein>
    <submittedName>
        <fullName evidence="2">Uncharacterized protein</fullName>
    </submittedName>
</protein>
<evidence type="ECO:0000256" key="1">
    <source>
        <dbReference type="SAM" id="MobiDB-lite"/>
    </source>
</evidence>
<dbReference type="AlphaFoldDB" id="A0A8X7UPN8"/>
<organism evidence="2 3">
    <name type="scientific">Brassica carinata</name>
    <name type="common">Ethiopian mustard</name>
    <name type="synonym">Abyssinian cabbage</name>
    <dbReference type="NCBI Taxonomy" id="52824"/>
    <lineage>
        <taxon>Eukaryota</taxon>
        <taxon>Viridiplantae</taxon>
        <taxon>Streptophyta</taxon>
        <taxon>Embryophyta</taxon>
        <taxon>Tracheophyta</taxon>
        <taxon>Spermatophyta</taxon>
        <taxon>Magnoliopsida</taxon>
        <taxon>eudicotyledons</taxon>
        <taxon>Gunneridae</taxon>
        <taxon>Pentapetalae</taxon>
        <taxon>rosids</taxon>
        <taxon>malvids</taxon>
        <taxon>Brassicales</taxon>
        <taxon>Brassicaceae</taxon>
        <taxon>Brassiceae</taxon>
        <taxon>Brassica</taxon>
    </lineage>
</organism>
<evidence type="ECO:0000313" key="2">
    <source>
        <dbReference type="EMBL" id="KAG2286244.1"/>
    </source>
</evidence>
<comment type="caution">
    <text evidence="2">The sequence shown here is derived from an EMBL/GenBank/DDBJ whole genome shotgun (WGS) entry which is preliminary data.</text>
</comment>
<evidence type="ECO:0000313" key="3">
    <source>
        <dbReference type="Proteomes" id="UP000886595"/>
    </source>
</evidence>
<accession>A0A8X7UPN8</accession>
<feature type="compositionally biased region" description="Low complexity" evidence="1">
    <location>
        <begin position="256"/>
        <end position="270"/>
    </location>
</feature>
<feature type="region of interest" description="Disordered" evidence="1">
    <location>
        <begin position="250"/>
        <end position="355"/>
    </location>
</feature>
<dbReference type="Proteomes" id="UP000886595">
    <property type="component" value="Unassembled WGS sequence"/>
</dbReference>
<proteinExistence type="predicted"/>
<keyword evidence="3" id="KW-1185">Reference proteome</keyword>
<feature type="compositionally biased region" description="Acidic residues" evidence="1">
    <location>
        <begin position="293"/>
        <end position="305"/>
    </location>
</feature>
<gene>
    <name evidence="2" type="ORF">Bca52824_045848</name>
</gene>
<dbReference type="EMBL" id="JAAMPC010000010">
    <property type="protein sequence ID" value="KAG2286244.1"/>
    <property type="molecule type" value="Genomic_DNA"/>
</dbReference>
<feature type="compositionally biased region" description="Acidic residues" evidence="1">
    <location>
        <begin position="322"/>
        <end position="335"/>
    </location>
</feature>
<sequence length="402" mass="43586">MFECGTQVFIPLGAKGIILKEETTEGEGEVVVVEWFDMPDGRMFYACCIGPGTDELSYKFNLYPASGKRLSSESKLERVREVSNELPVPSLISSVLSDPLSVKECGRDVEGTSLSLAMPSSTEPCRDEVGFSSLDGEFAREQLSLMVRKMELADGRKSWSEIAESVIFAEVGTLTGSEAEDRVNASLIEEGTDFLFDEHGTNLVPEPGVGGSRPSLKTPPVVLSSSSLVKKTMLETIREHEQMQLANSFLARESSSETTSSSDGSSYSSFHSEESADAADVANESDNVVGDDGRDDDVENVDVENDGVLGGAGDEQNGTGDVDVDEESEQDEFASDGDHAAVGDDDVGDRDGVDRRSRHLVGVPLAPGDSECVEYFKETKAWDWTVVRRSEVWRRIPFIDSG</sequence>
<reference evidence="2 3" key="1">
    <citation type="submission" date="2020-02" db="EMBL/GenBank/DDBJ databases">
        <authorList>
            <person name="Ma Q."/>
            <person name="Huang Y."/>
            <person name="Song X."/>
            <person name="Pei D."/>
        </authorList>
    </citation>
    <scope>NUCLEOTIDE SEQUENCE [LARGE SCALE GENOMIC DNA]</scope>
    <source>
        <strain evidence="2">Sxm20200214</strain>
        <tissue evidence="2">Leaf</tissue>
    </source>
</reference>